<dbReference type="AlphaFoldDB" id="A3KAQ8"/>
<dbReference type="InterPro" id="IPR007048">
    <property type="entry name" value="IraD/Gp25-like"/>
</dbReference>
<dbReference type="PANTHER" id="PTHR38595">
    <property type="entry name" value="CYTOPLASMIC PROTEIN-RELATED"/>
    <property type="match status" value="1"/>
</dbReference>
<protein>
    <recommendedName>
        <fullName evidence="1">IraD/Gp25-like domain-containing protein</fullName>
    </recommendedName>
</protein>
<dbReference type="eggNOG" id="COG3518">
    <property type="taxonomic scope" value="Bacteria"/>
</dbReference>
<dbReference type="EMBL" id="AAYA01000024">
    <property type="protein sequence ID" value="EBA05764.1"/>
    <property type="molecule type" value="Genomic_DNA"/>
</dbReference>
<dbReference type="Proteomes" id="UP000005713">
    <property type="component" value="Unassembled WGS sequence"/>
</dbReference>
<keyword evidence="3" id="KW-1185">Reference proteome</keyword>
<dbReference type="InterPro" id="IPR053176">
    <property type="entry name" value="T6SS_TssE1-like"/>
</dbReference>
<name>A3KAQ8_SAGS3</name>
<reference evidence="2 3" key="1">
    <citation type="submission" date="2006-06" db="EMBL/GenBank/DDBJ databases">
        <authorList>
            <person name="Moran M.A."/>
            <person name="Ferriera S."/>
            <person name="Johnson J."/>
            <person name="Kravitz S."/>
            <person name="Beeson K."/>
            <person name="Sutton G."/>
            <person name="Rogers Y.-H."/>
            <person name="Friedman R."/>
            <person name="Frazier M."/>
            <person name="Venter J.C."/>
        </authorList>
    </citation>
    <scope>NUCLEOTIDE SEQUENCE [LARGE SCALE GENOMIC DNA]</scope>
    <source>
        <strain evidence="2 3">E-37</strain>
    </source>
</reference>
<comment type="caution">
    <text evidence="2">The sequence shown here is derived from an EMBL/GenBank/DDBJ whole genome shotgun (WGS) entry which is preliminary data.</text>
</comment>
<organism evidence="2 3">
    <name type="scientific">Sagittula stellata (strain ATCC 700073 / DSM 11524 / E-37)</name>
    <dbReference type="NCBI Taxonomy" id="388399"/>
    <lineage>
        <taxon>Bacteria</taxon>
        <taxon>Pseudomonadati</taxon>
        <taxon>Pseudomonadota</taxon>
        <taxon>Alphaproteobacteria</taxon>
        <taxon>Rhodobacterales</taxon>
        <taxon>Roseobacteraceae</taxon>
        <taxon>Sagittula</taxon>
    </lineage>
</organism>
<evidence type="ECO:0000313" key="3">
    <source>
        <dbReference type="Proteomes" id="UP000005713"/>
    </source>
</evidence>
<dbReference type="Pfam" id="PF04965">
    <property type="entry name" value="GPW_gp25"/>
    <property type="match status" value="1"/>
</dbReference>
<dbReference type="InterPro" id="IPR017737">
    <property type="entry name" value="TssE1-like"/>
</dbReference>
<sequence length="193" mass="22034">MTTQVTRVWRKEDRAKVSILQIFRSSFHDRRRQHHAERTQDKKEDGETTITRRIDFREGVTEGALRNHIEADLNALMNTIRLDAAVSLDQAPHVARSILNYGFRDLSSVTIRELGGESIKASIKQSLVDHEPRLVPSSIEVSVRRSDSKNDQRLELFVQADLMGDPVDIPLDFDAELDLGAGKMRMSKLRVQM</sequence>
<feature type="domain" description="IraD/Gp25-like" evidence="1">
    <location>
        <begin position="65"/>
        <end position="166"/>
    </location>
</feature>
<gene>
    <name evidence="2" type="ORF">SSE37_03095</name>
</gene>
<accession>A3KAQ8</accession>
<dbReference type="NCBIfam" id="TIGR03357">
    <property type="entry name" value="VI_zyme"/>
    <property type="match status" value="1"/>
</dbReference>
<evidence type="ECO:0000259" key="1">
    <source>
        <dbReference type="Pfam" id="PF04965"/>
    </source>
</evidence>
<dbReference type="PANTHER" id="PTHR38595:SF1">
    <property type="entry name" value="TYPE VI SECRETION SYSTEM COMPONENT TSSE1"/>
    <property type="match status" value="1"/>
</dbReference>
<proteinExistence type="predicted"/>
<evidence type="ECO:0000313" key="2">
    <source>
        <dbReference type="EMBL" id="EBA05764.1"/>
    </source>
</evidence>
<dbReference type="SUPFAM" id="SSF160719">
    <property type="entry name" value="gpW/gp25-like"/>
    <property type="match status" value="1"/>
</dbReference>